<evidence type="ECO:0000256" key="1">
    <source>
        <dbReference type="SAM" id="Phobius"/>
    </source>
</evidence>
<comment type="caution">
    <text evidence="2">The sequence shown here is derived from an EMBL/GenBank/DDBJ whole genome shotgun (WGS) entry which is preliminary data.</text>
</comment>
<dbReference type="EMBL" id="BLJE01000005">
    <property type="protein sequence ID" value="GFE66728.1"/>
    <property type="molecule type" value="Genomic_DNA"/>
</dbReference>
<name>A0A6N6JN03_9RHOB</name>
<keyword evidence="1" id="KW-0812">Transmembrane</keyword>
<feature type="transmembrane region" description="Helical" evidence="1">
    <location>
        <begin position="236"/>
        <end position="256"/>
    </location>
</feature>
<proteinExistence type="predicted"/>
<keyword evidence="1" id="KW-0472">Membrane</keyword>
<feature type="transmembrane region" description="Helical" evidence="1">
    <location>
        <begin position="96"/>
        <end position="118"/>
    </location>
</feature>
<accession>A0A6N6JN03</accession>
<feature type="transmembrane region" description="Helical" evidence="1">
    <location>
        <begin position="170"/>
        <end position="188"/>
    </location>
</feature>
<sequence length="484" mass="52576">MFSGHLRVARHVLPALLISHMPQSAAAHVKWFEPYDLFATPAALHQVLSPSFFGILALGLLVLTAVTVLEASAVGQRIGGRVISAITVDHLKLDDVMRIGTAMFFVSLWATGGVLLTPELHTDLVWVSWLQLAIAVGLFFRVTRTLSAVGIVALWVIAVAQFGIFHLLDYPIFLAVALYFGLCAWPASRFHRYRFDVLRWGVAITMMWASIEKFAYPEWSFPILEQLSFLTFGMHQLMFMKLAGLVEFALGFGLICTPVVRKLAALALGGMIAAAIIPFGRVDAIGHLMILLILAITVFGSPSGAVILPRWALVPLKPICLALFLGGYYGLQALIYSDASINQLAAFHTGLRAPVLSTSAIAPPKALTVQLPPDQPEPQIDVHLTKADGKTWDLHIDARHFTFSAVCTTDAESGSIGHAHIYIEGKKVAAAYAPVVSLGDLPAGQHVLRIVLQAQDHRTIVGVNGPITKEIRIDTRDLMAIHSG</sequence>
<evidence type="ECO:0000313" key="2">
    <source>
        <dbReference type="EMBL" id="GFE66728.1"/>
    </source>
</evidence>
<feature type="transmembrane region" description="Helical" evidence="1">
    <location>
        <begin position="147"/>
        <end position="164"/>
    </location>
</feature>
<keyword evidence="1" id="KW-1133">Transmembrane helix</keyword>
<dbReference type="RefSeq" id="WP_159810019.1">
    <property type="nucleotide sequence ID" value="NZ_BLJE01000005.1"/>
</dbReference>
<feature type="transmembrane region" description="Helical" evidence="1">
    <location>
        <begin position="124"/>
        <end position="140"/>
    </location>
</feature>
<feature type="transmembrane region" description="Helical" evidence="1">
    <location>
        <begin position="51"/>
        <end position="75"/>
    </location>
</feature>
<dbReference type="AlphaFoldDB" id="A0A6N6JN03"/>
<dbReference type="OrthoDB" id="517560at2"/>
<keyword evidence="3" id="KW-1185">Reference proteome</keyword>
<feature type="transmembrane region" description="Helical" evidence="1">
    <location>
        <begin position="319"/>
        <end position="337"/>
    </location>
</feature>
<dbReference type="Proteomes" id="UP000436822">
    <property type="component" value="Unassembled WGS sequence"/>
</dbReference>
<protein>
    <submittedName>
        <fullName evidence="2">Uncharacterized protein</fullName>
    </submittedName>
</protein>
<reference evidence="2 3" key="1">
    <citation type="submission" date="2019-12" db="EMBL/GenBank/DDBJ databases">
        <title>Litoreibacter badius sp. nov., a novel bacteriochlorophyll a-containing bacterium in the genus Litoreibacter.</title>
        <authorList>
            <person name="Kanamuro M."/>
            <person name="Takabe Y."/>
            <person name="Mori K."/>
            <person name="Takaichi S."/>
            <person name="Hanada S."/>
        </authorList>
    </citation>
    <scope>NUCLEOTIDE SEQUENCE [LARGE SCALE GENOMIC DNA]</scope>
    <source>
        <strain evidence="2 3">K6</strain>
    </source>
</reference>
<gene>
    <name evidence="2" type="ORF">KIN_38020</name>
</gene>
<evidence type="ECO:0000313" key="3">
    <source>
        <dbReference type="Proteomes" id="UP000436822"/>
    </source>
</evidence>
<feature type="transmembrane region" description="Helical" evidence="1">
    <location>
        <begin position="197"/>
        <end position="216"/>
    </location>
</feature>
<feature type="transmembrane region" description="Helical" evidence="1">
    <location>
        <begin position="263"/>
        <end position="279"/>
    </location>
</feature>
<organism evidence="2 3">
    <name type="scientific">Litoreibacter roseus</name>
    <dbReference type="NCBI Taxonomy" id="2601869"/>
    <lineage>
        <taxon>Bacteria</taxon>
        <taxon>Pseudomonadati</taxon>
        <taxon>Pseudomonadota</taxon>
        <taxon>Alphaproteobacteria</taxon>
        <taxon>Rhodobacterales</taxon>
        <taxon>Roseobacteraceae</taxon>
        <taxon>Litoreibacter</taxon>
    </lineage>
</organism>
<feature type="transmembrane region" description="Helical" evidence="1">
    <location>
        <begin position="285"/>
        <end position="307"/>
    </location>
</feature>